<sequence>MKVRVHFGAKSLLSDAEDVETLAHHMVRLVQLELPHYFSKFVLPRDDATAPLVTAHGSAEHLPLARWLLVGDPARGEGGAKAGQAGAGGLPFELMLEAQTKAFGPLLVISRRQWEWTREVLRREALAVAASPPDASSDGAAGETGEAAPGGEDARRNGEAVPLELLLLYRCPERGILRVCRHDMFAEPPAVQQEHRGVEAISVMDARGRKMGEIRFDFAHPPPLRRLKSSLQKLLCWPYLMDVSYHVAEEEERLPLSSEADIASFVHSAQHFGHQNIRLVVALPSSPCLPPDLNGAAAAFPTREQQQQQQQQQVAPGNAPPQTAVAVPPPPPGSGDATAVRIKREETKKMVASYVQLMQGLRRGVAGLRVAPQGKPVTAPVCGNTVAATAATAVDAAEAEAVAAKATPATASATVPPALREAALPDAGEGAAGVRRHDGGFLVVHYDLDPLEVHVTGPITEAELQCLADAVTACCAGFNAVKEENPPSSPDYAGGAAAERKTFRRVSDSIYTLQLHEYGSPSDVQVAELEACLVDVVKGFGCLQVTEATEEVLKCV</sequence>
<evidence type="ECO:0000313" key="2">
    <source>
        <dbReference type="EMBL" id="RNF21086.1"/>
    </source>
</evidence>
<dbReference type="GeneID" id="40317150"/>
<organism evidence="2 3">
    <name type="scientific">Trypanosoma conorhini</name>
    <dbReference type="NCBI Taxonomy" id="83891"/>
    <lineage>
        <taxon>Eukaryota</taxon>
        <taxon>Discoba</taxon>
        <taxon>Euglenozoa</taxon>
        <taxon>Kinetoplastea</taxon>
        <taxon>Metakinetoplastina</taxon>
        <taxon>Trypanosomatida</taxon>
        <taxon>Trypanosomatidae</taxon>
        <taxon>Trypanosoma</taxon>
    </lineage>
</organism>
<gene>
    <name evidence="2" type="ORF">Tco025E_03539</name>
</gene>
<protein>
    <submittedName>
        <fullName evidence="2">Uncharacterized protein</fullName>
    </submittedName>
</protein>
<dbReference type="OrthoDB" id="250228at2759"/>
<feature type="region of interest" description="Disordered" evidence="1">
    <location>
        <begin position="293"/>
        <end position="338"/>
    </location>
</feature>
<feature type="compositionally biased region" description="Low complexity" evidence="1">
    <location>
        <begin position="131"/>
        <end position="151"/>
    </location>
</feature>
<dbReference type="Proteomes" id="UP000284403">
    <property type="component" value="Unassembled WGS sequence"/>
</dbReference>
<dbReference type="EMBL" id="MKKU01000164">
    <property type="protein sequence ID" value="RNF21086.1"/>
    <property type="molecule type" value="Genomic_DNA"/>
</dbReference>
<reference evidence="2 3" key="1">
    <citation type="journal article" date="2018" name="BMC Genomics">
        <title>Genomic comparison of Trypanosoma conorhini and Trypanosoma rangeli to Trypanosoma cruzi strains of high and low virulence.</title>
        <authorList>
            <person name="Bradwell K.R."/>
            <person name="Koparde V.N."/>
            <person name="Matveyev A.V."/>
            <person name="Serrano M.G."/>
            <person name="Alves J.M."/>
            <person name="Parikh H."/>
            <person name="Huang B."/>
            <person name="Lee V."/>
            <person name="Espinosa-Alvarez O."/>
            <person name="Ortiz P.A."/>
            <person name="Costa-Martins A.G."/>
            <person name="Teixeira M.M."/>
            <person name="Buck G.A."/>
        </authorList>
    </citation>
    <scope>NUCLEOTIDE SEQUENCE [LARGE SCALE GENOMIC DNA]</scope>
    <source>
        <strain evidence="2 3">025E</strain>
    </source>
</reference>
<evidence type="ECO:0000256" key="1">
    <source>
        <dbReference type="SAM" id="MobiDB-lite"/>
    </source>
</evidence>
<keyword evidence="3" id="KW-1185">Reference proteome</keyword>
<evidence type="ECO:0000313" key="3">
    <source>
        <dbReference type="Proteomes" id="UP000284403"/>
    </source>
</evidence>
<comment type="caution">
    <text evidence="2">The sequence shown here is derived from an EMBL/GenBank/DDBJ whole genome shotgun (WGS) entry which is preliminary data.</text>
</comment>
<feature type="region of interest" description="Disordered" evidence="1">
    <location>
        <begin position="131"/>
        <end position="156"/>
    </location>
</feature>
<proteinExistence type="predicted"/>
<dbReference type="AlphaFoldDB" id="A0A3R7MUX3"/>
<accession>A0A3R7MUX3</accession>
<name>A0A3R7MUX3_9TRYP</name>
<dbReference type="RefSeq" id="XP_029229429.1">
    <property type="nucleotide sequence ID" value="XM_029370457.1"/>
</dbReference>